<name>A0ABT3NXV7_9PROT</name>
<sequence>MTTTRRALLALPLLAAPALAQGWRPERPIEIVVGFVAGGATDLDARLLARFLEPRLGVPVVVQNRPGAGGEVALAAVARARPDGHVIGTTNMPGLLTIPIERQAQFKLDDFAPVANVITDPSAVSVPTASPVRDFAGLLERARREPESVSFGTPGIGTDDHLLMFLLQRAAGLRFNHVGFAGDPQIRTAMMAGQIQASGLNLGYLLANPEGVRLLAQAGPRRSRFAPDLPTLREQGLAVEMASERGLVMPAATPAPALARIRDAVAETMADPEFARAVEQRFCEVKNEVGEPWFARLREEERGWRRFWSETPWRQG</sequence>
<dbReference type="CDD" id="cd07012">
    <property type="entry name" value="PBP2_Bug_TTT"/>
    <property type="match status" value="1"/>
</dbReference>
<dbReference type="Gene3D" id="3.40.190.10">
    <property type="entry name" value="Periplasmic binding protein-like II"/>
    <property type="match status" value="1"/>
</dbReference>
<dbReference type="SUPFAM" id="SSF53850">
    <property type="entry name" value="Periplasmic binding protein-like II"/>
    <property type="match status" value="1"/>
</dbReference>
<evidence type="ECO:0000313" key="3">
    <source>
        <dbReference type="EMBL" id="MCW8087003.1"/>
    </source>
</evidence>
<dbReference type="InterPro" id="IPR005064">
    <property type="entry name" value="BUG"/>
</dbReference>
<accession>A0ABT3NXV7</accession>
<dbReference type="PANTHER" id="PTHR42928">
    <property type="entry name" value="TRICARBOXYLATE-BINDING PROTEIN"/>
    <property type="match status" value="1"/>
</dbReference>
<keyword evidence="4" id="KW-1185">Reference proteome</keyword>
<protein>
    <submittedName>
        <fullName evidence="3">Tripartite tricarboxylate transporter substrate binding protein</fullName>
    </submittedName>
</protein>
<dbReference type="InterPro" id="IPR042100">
    <property type="entry name" value="Bug_dom1"/>
</dbReference>
<dbReference type="Pfam" id="PF03401">
    <property type="entry name" value="TctC"/>
    <property type="match status" value="1"/>
</dbReference>
<feature type="signal peptide" evidence="2">
    <location>
        <begin position="1"/>
        <end position="20"/>
    </location>
</feature>
<dbReference type="Proteomes" id="UP001526430">
    <property type="component" value="Unassembled WGS sequence"/>
</dbReference>
<keyword evidence="2" id="KW-0732">Signal</keyword>
<reference evidence="3 4" key="1">
    <citation type="submission" date="2022-10" db="EMBL/GenBank/DDBJ databases">
        <title>Roseococcus glaciei nov., sp. nov., isolated from glacier.</title>
        <authorList>
            <person name="Liu Q."/>
            <person name="Xin Y.-H."/>
        </authorList>
    </citation>
    <scope>NUCLEOTIDE SEQUENCE [LARGE SCALE GENOMIC DNA]</scope>
    <source>
        <strain evidence="3 4">MDT2-1-1</strain>
    </source>
</reference>
<dbReference type="Gene3D" id="3.40.190.150">
    <property type="entry name" value="Bordetella uptake gene, domain 1"/>
    <property type="match status" value="1"/>
</dbReference>
<feature type="chain" id="PRO_5045092543" evidence="2">
    <location>
        <begin position="21"/>
        <end position="316"/>
    </location>
</feature>
<evidence type="ECO:0000256" key="1">
    <source>
        <dbReference type="ARBA" id="ARBA00006987"/>
    </source>
</evidence>
<dbReference type="PANTHER" id="PTHR42928:SF5">
    <property type="entry name" value="BLR1237 PROTEIN"/>
    <property type="match status" value="1"/>
</dbReference>
<dbReference type="EMBL" id="JAPFQI010000013">
    <property type="protein sequence ID" value="MCW8087003.1"/>
    <property type="molecule type" value="Genomic_DNA"/>
</dbReference>
<proteinExistence type="inferred from homology"/>
<evidence type="ECO:0000256" key="2">
    <source>
        <dbReference type="SAM" id="SignalP"/>
    </source>
</evidence>
<evidence type="ECO:0000313" key="4">
    <source>
        <dbReference type="Proteomes" id="UP001526430"/>
    </source>
</evidence>
<dbReference type="RefSeq" id="WP_301591149.1">
    <property type="nucleotide sequence ID" value="NZ_JAPFQI010000013.1"/>
</dbReference>
<comment type="similarity">
    <text evidence="1">Belongs to the UPF0065 (bug) family.</text>
</comment>
<dbReference type="PIRSF" id="PIRSF017082">
    <property type="entry name" value="YflP"/>
    <property type="match status" value="1"/>
</dbReference>
<organism evidence="3 4">
    <name type="scientific">Sabulicella glaciei</name>
    <dbReference type="NCBI Taxonomy" id="2984948"/>
    <lineage>
        <taxon>Bacteria</taxon>
        <taxon>Pseudomonadati</taxon>
        <taxon>Pseudomonadota</taxon>
        <taxon>Alphaproteobacteria</taxon>
        <taxon>Acetobacterales</taxon>
        <taxon>Acetobacteraceae</taxon>
        <taxon>Sabulicella</taxon>
    </lineage>
</organism>
<comment type="caution">
    <text evidence="3">The sequence shown here is derived from an EMBL/GenBank/DDBJ whole genome shotgun (WGS) entry which is preliminary data.</text>
</comment>
<gene>
    <name evidence="3" type="ORF">OF850_15330</name>
</gene>